<dbReference type="GO" id="GO:0005829">
    <property type="term" value="C:cytosol"/>
    <property type="evidence" value="ECO:0007669"/>
    <property type="project" value="TreeGrafter"/>
</dbReference>
<dbReference type="PANTHER" id="PTHR11735">
    <property type="entry name" value="TRNA N6-ADENOSINE THREONYLCARBAMOYLTRANSFERASE"/>
    <property type="match status" value="1"/>
</dbReference>
<name>A0A7C6EBI2_UNCW3</name>
<gene>
    <name evidence="2" type="primary">tsaB</name>
    <name evidence="2" type="ORF">ENW73_07870</name>
</gene>
<comment type="caution">
    <text evidence="2">The sequence shown here is derived from an EMBL/GenBank/DDBJ whole genome shotgun (WGS) entry which is preliminary data.</text>
</comment>
<accession>A0A7C6EBI2</accession>
<reference evidence="2" key="1">
    <citation type="journal article" date="2020" name="mSystems">
        <title>Genome- and Community-Level Interaction Insights into Carbon Utilization and Element Cycling Functions of Hydrothermarchaeota in Hydrothermal Sediment.</title>
        <authorList>
            <person name="Zhou Z."/>
            <person name="Liu Y."/>
            <person name="Xu W."/>
            <person name="Pan J."/>
            <person name="Luo Z.H."/>
            <person name="Li M."/>
        </authorList>
    </citation>
    <scope>NUCLEOTIDE SEQUENCE [LARGE SCALE GENOMIC DNA]</scope>
    <source>
        <strain evidence="2">SpSt-876</strain>
    </source>
</reference>
<sequence>MEKGFFLGIETSSEVTGIAIVKEVTILYELRCLTGSKHNETIFSLLSDALKFIGVTIKDLSGIGVAIGPGMFTSLRVGLALAKGLALPYRLPVKGINTLDALAGTFPKSRMGIVIPIIDARKGEVFTAFYQNGERTSDYLILSPEKLAQVITQNYPNESITLIGNGLRSYLNLLTTLLPQGFDPILLEAPLPSIIALKARESIIQGEFSDVATLQPFYLRPTDAELKRQKATV</sequence>
<organism evidence="2">
    <name type="scientific">candidate division WOR-3 bacterium</name>
    <dbReference type="NCBI Taxonomy" id="2052148"/>
    <lineage>
        <taxon>Bacteria</taxon>
        <taxon>Bacteria division WOR-3</taxon>
    </lineage>
</organism>
<keyword evidence="2" id="KW-0808">Transferase</keyword>
<dbReference type="NCBIfam" id="TIGR03725">
    <property type="entry name" value="T6A_YeaZ"/>
    <property type="match status" value="1"/>
</dbReference>
<dbReference type="InterPro" id="IPR022496">
    <property type="entry name" value="T6A_TsaB"/>
</dbReference>
<dbReference type="SUPFAM" id="SSF53067">
    <property type="entry name" value="Actin-like ATPase domain"/>
    <property type="match status" value="2"/>
</dbReference>
<dbReference type="InterPro" id="IPR000905">
    <property type="entry name" value="Gcp-like_dom"/>
</dbReference>
<dbReference type="EMBL" id="DTLI01000187">
    <property type="protein sequence ID" value="HHS52757.1"/>
    <property type="molecule type" value="Genomic_DNA"/>
</dbReference>
<proteinExistence type="predicted"/>
<dbReference type="CDD" id="cd24032">
    <property type="entry name" value="ASKHA_NBD_TsaB"/>
    <property type="match status" value="1"/>
</dbReference>
<dbReference type="GO" id="GO:0002949">
    <property type="term" value="P:tRNA threonylcarbamoyladenosine modification"/>
    <property type="evidence" value="ECO:0007669"/>
    <property type="project" value="InterPro"/>
</dbReference>
<dbReference type="PANTHER" id="PTHR11735:SF11">
    <property type="entry name" value="TRNA THREONYLCARBAMOYLADENOSINE BIOSYNTHESIS PROTEIN TSAB"/>
    <property type="match status" value="1"/>
</dbReference>
<feature type="domain" description="Gcp-like" evidence="1">
    <location>
        <begin position="36"/>
        <end position="151"/>
    </location>
</feature>
<dbReference type="AlphaFoldDB" id="A0A7C6EBI2"/>
<dbReference type="GO" id="GO:0016740">
    <property type="term" value="F:transferase activity"/>
    <property type="evidence" value="ECO:0007669"/>
    <property type="project" value="UniProtKB-KW"/>
</dbReference>
<evidence type="ECO:0000259" key="1">
    <source>
        <dbReference type="Pfam" id="PF00814"/>
    </source>
</evidence>
<evidence type="ECO:0000313" key="2">
    <source>
        <dbReference type="EMBL" id="HHS52757.1"/>
    </source>
</evidence>
<protein>
    <submittedName>
        <fullName evidence="2">tRNA (Adenosine(37)-N6)-threonylcarbamoyltransferase complex dimerization subunit type 1 TsaB</fullName>
    </submittedName>
</protein>
<dbReference type="Pfam" id="PF00814">
    <property type="entry name" value="TsaD"/>
    <property type="match status" value="1"/>
</dbReference>
<dbReference type="InterPro" id="IPR043129">
    <property type="entry name" value="ATPase_NBD"/>
</dbReference>
<dbReference type="Gene3D" id="3.30.420.40">
    <property type="match status" value="2"/>
</dbReference>